<dbReference type="AlphaFoldDB" id="A0A6G1BHW9"/>
<feature type="domain" description="L1 transposable element RRM" evidence="2">
    <location>
        <begin position="45"/>
        <end position="100"/>
    </location>
</feature>
<evidence type="ECO:0000256" key="1">
    <source>
        <dbReference type="SAM" id="MobiDB-lite"/>
    </source>
</evidence>
<feature type="non-terminal residue" evidence="3">
    <location>
        <position position="101"/>
    </location>
</feature>
<accession>A0A6G1BHW9</accession>
<comment type="caution">
    <text evidence="3">The sequence shown here is derived from an EMBL/GenBank/DDBJ whole genome shotgun (WGS) entry which is preliminary data.</text>
</comment>
<feature type="non-terminal residue" evidence="3">
    <location>
        <position position="1"/>
    </location>
</feature>
<organism evidence="3 4">
    <name type="scientific">Crocuta crocuta</name>
    <name type="common">Spotted hyena</name>
    <dbReference type="NCBI Taxonomy" id="9678"/>
    <lineage>
        <taxon>Eukaryota</taxon>
        <taxon>Metazoa</taxon>
        <taxon>Chordata</taxon>
        <taxon>Craniata</taxon>
        <taxon>Vertebrata</taxon>
        <taxon>Euteleostomi</taxon>
        <taxon>Mammalia</taxon>
        <taxon>Eutheria</taxon>
        <taxon>Laurasiatheria</taxon>
        <taxon>Carnivora</taxon>
        <taxon>Feliformia</taxon>
        <taxon>Hyaenidae</taxon>
        <taxon>Crocuta</taxon>
    </lineage>
</organism>
<reference evidence="3 4" key="1">
    <citation type="submission" date="2019-11" db="EMBL/GenBank/DDBJ databases">
        <authorList>
            <person name="Yang C."/>
            <person name="Li F."/>
        </authorList>
    </citation>
    <scope>NUCLEOTIDE SEQUENCE [LARGE SCALE GENOMIC DNA]</scope>
    <source>
        <strain evidence="3">KB4526</strain>
        <tissue evidence="3">Muscle</tissue>
    </source>
</reference>
<dbReference type="InterPro" id="IPR004244">
    <property type="entry name" value="Transposase_22"/>
</dbReference>
<evidence type="ECO:0000259" key="2">
    <source>
        <dbReference type="Pfam" id="PF02994"/>
    </source>
</evidence>
<name>A0A6G1BHW9_CROCR</name>
<evidence type="ECO:0000313" key="4">
    <source>
        <dbReference type="Proteomes" id="UP000475037"/>
    </source>
</evidence>
<feature type="compositionally biased region" description="Basic and acidic residues" evidence="1">
    <location>
        <begin position="10"/>
        <end position="24"/>
    </location>
</feature>
<protein>
    <submittedName>
        <fullName evidence="3">LORF1 protein</fullName>
    </submittedName>
</protein>
<dbReference type="PANTHER" id="PTHR11505">
    <property type="entry name" value="L1 TRANSPOSABLE ELEMENT-RELATED"/>
    <property type="match status" value="1"/>
</dbReference>
<gene>
    <name evidence="3" type="primary">L1re1_3</name>
    <name evidence="3" type="ORF">FOF47_R04948</name>
</gene>
<feature type="region of interest" description="Disordered" evidence="1">
    <location>
        <begin position="1"/>
        <end position="24"/>
    </location>
</feature>
<keyword evidence="4" id="KW-1185">Reference proteome</keyword>
<proteinExistence type="predicted"/>
<dbReference type="Gene3D" id="3.30.70.1820">
    <property type="entry name" value="L1 transposable element, RRM domain"/>
    <property type="match status" value="1"/>
</dbReference>
<evidence type="ECO:0000313" key="3">
    <source>
        <dbReference type="EMBL" id="KAF0887422.1"/>
    </source>
</evidence>
<dbReference type="Pfam" id="PF02994">
    <property type="entry name" value="Transposase_22"/>
    <property type="match status" value="1"/>
</dbReference>
<dbReference type="Proteomes" id="UP000475037">
    <property type="component" value="Unassembled WGS sequence"/>
</dbReference>
<sequence>MEESGNQLSDIKEKTMENNKGEKERGIKLLDHTYRLREISDSMNRNNIHIIRVPEEEWEKGAGLFEQIIAENFPNLQKETGIQTQEAKRTPLEINKTRSTL</sequence>
<feature type="region of interest" description="Disordered" evidence="1">
    <location>
        <begin position="80"/>
        <end position="101"/>
    </location>
</feature>
<dbReference type="EMBL" id="VOAJ01000237">
    <property type="protein sequence ID" value="KAF0887422.1"/>
    <property type="molecule type" value="Genomic_DNA"/>
</dbReference>
<dbReference type="InterPro" id="IPR043636">
    <property type="entry name" value="L1_RRM_dom"/>
</dbReference>